<dbReference type="AlphaFoldDB" id="A0A1T4JWL0"/>
<dbReference type="NCBIfam" id="TIGR01444">
    <property type="entry name" value="fkbM_fam"/>
    <property type="match status" value="1"/>
</dbReference>
<dbReference type="GO" id="GO:0008171">
    <property type="term" value="F:O-methyltransferase activity"/>
    <property type="evidence" value="ECO:0007669"/>
    <property type="project" value="TreeGrafter"/>
</dbReference>
<dbReference type="InterPro" id="IPR029063">
    <property type="entry name" value="SAM-dependent_MTases_sf"/>
</dbReference>
<evidence type="ECO:0000313" key="2">
    <source>
        <dbReference type="EMBL" id="SJZ34541.1"/>
    </source>
</evidence>
<dbReference type="InterPro" id="IPR006342">
    <property type="entry name" value="FkbM_mtfrase"/>
</dbReference>
<dbReference type="STRING" id="115783.SAMN02745119_00124"/>
<keyword evidence="3" id="KW-1185">Reference proteome</keyword>
<dbReference type="Gene3D" id="3.40.50.150">
    <property type="entry name" value="Vaccinia Virus protein VP39"/>
    <property type="match status" value="1"/>
</dbReference>
<evidence type="ECO:0000259" key="1">
    <source>
        <dbReference type="Pfam" id="PF05050"/>
    </source>
</evidence>
<dbReference type="GO" id="GO:0032259">
    <property type="term" value="P:methylation"/>
    <property type="evidence" value="ECO:0007669"/>
    <property type="project" value="UniProtKB-KW"/>
</dbReference>
<dbReference type="Pfam" id="PF05050">
    <property type="entry name" value="Methyltransf_21"/>
    <property type="match status" value="1"/>
</dbReference>
<name>A0A1T4JWL0_9BACT</name>
<dbReference type="RefSeq" id="WP_078788441.1">
    <property type="nucleotide sequence ID" value="NZ_FUWR01000001.1"/>
</dbReference>
<sequence length="287" mass="32113">MNKSQKLEKIAGLICESYGPLVFTIFEIGAVPLGEAGEPFHDFPSIFSGSRVVAFELDAELCKRLNQQAKPGIHYFPVALGLKNEKRILFETKHPMCSSLLRPDTELLQRFNGLEVAMPVSVSTIQTSGLDEFVRLQQFVPDFIKIDIQGAELEVFRGGIETLRSVVGVVSEVEFLPLYVNQPLFGDVCSFLSEQKITFHKFLNLAGRTLEPLVINDDSTFATQHLWADAMYLRDQAGLEKMSDEMVLKMGVLAFLYDSPDVSYCCFKQYDLRRGSALHTCVAELVG</sequence>
<protein>
    <submittedName>
        <fullName evidence="2">Methyltransferase, FkbM family</fullName>
    </submittedName>
</protein>
<reference evidence="3" key="1">
    <citation type="submission" date="2017-02" db="EMBL/GenBank/DDBJ databases">
        <authorList>
            <person name="Varghese N."/>
            <person name="Submissions S."/>
        </authorList>
    </citation>
    <scope>NUCLEOTIDE SEQUENCE [LARGE SCALE GENOMIC DNA]</scope>
    <source>
        <strain evidence="3">ATCC BAA-34</strain>
    </source>
</reference>
<gene>
    <name evidence="2" type="ORF">SAMN02745119_00124</name>
</gene>
<keyword evidence="2" id="KW-0489">Methyltransferase</keyword>
<dbReference type="PANTHER" id="PTHR36973">
    <property type="entry name" value="SLL1456 PROTEIN-RELATED"/>
    <property type="match status" value="1"/>
</dbReference>
<dbReference type="Proteomes" id="UP000190102">
    <property type="component" value="Unassembled WGS sequence"/>
</dbReference>
<organism evidence="2 3">
    <name type="scientific">Trichlorobacter thiogenes</name>
    <dbReference type="NCBI Taxonomy" id="115783"/>
    <lineage>
        <taxon>Bacteria</taxon>
        <taxon>Pseudomonadati</taxon>
        <taxon>Thermodesulfobacteriota</taxon>
        <taxon>Desulfuromonadia</taxon>
        <taxon>Geobacterales</taxon>
        <taxon>Geobacteraceae</taxon>
        <taxon>Trichlorobacter</taxon>
    </lineage>
</organism>
<dbReference type="EMBL" id="FUWR01000001">
    <property type="protein sequence ID" value="SJZ34541.1"/>
    <property type="molecule type" value="Genomic_DNA"/>
</dbReference>
<accession>A0A1T4JWL0</accession>
<feature type="domain" description="Methyltransferase FkbM" evidence="1">
    <location>
        <begin position="48"/>
        <end position="195"/>
    </location>
</feature>
<evidence type="ECO:0000313" key="3">
    <source>
        <dbReference type="Proteomes" id="UP000190102"/>
    </source>
</evidence>
<dbReference type="SUPFAM" id="SSF53335">
    <property type="entry name" value="S-adenosyl-L-methionine-dependent methyltransferases"/>
    <property type="match status" value="1"/>
</dbReference>
<dbReference type="OrthoDB" id="5509510at2"/>
<proteinExistence type="predicted"/>
<keyword evidence="2" id="KW-0808">Transferase</keyword>
<dbReference type="InterPro" id="IPR053188">
    <property type="entry name" value="FkbM_Methyltransferase"/>
</dbReference>
<dbReference type="PANTHER" id="PTHR36973:SF4">
    <property type="entry name" value="NODULATION PROTEIN"/>
    <property type="match status" value="1"/>
</dbReference>